<dbReference type="RefSeq" id="WP_013782459.1">
    <property type="nucleotide sequence ID" value="NC_015520.1"/>
</dbReference>
<keyword evidence="2" id="KW-1185">Reference proteome</keyword>
<dbReference type="KEGG" id="mas:Mahau_2927"/>
<proteinExistence type="predicted"/>
<dbReference type="HOGENOM" id="CLU_069329_1_0_9"/>
<reference evidence="2" key="1">
    <citation type="submission" date="2010-11" db="EMBL/GenBank/DDBJ databases">
        <title>The complete genome of Mahella australiensis DSM 15567.</title>
        <authorList>
            <consortium name="US DOE Joint Genome Institute (JGI-PGF)"/>
            <person name="Lucas S."/>
            <person name="Copeland A."/>
            <person name="Lapidus A."/>
            <person name="Bruce D."/>
            <person name="Goodwin L."/>
            <person name="Pitluck S."/>
            <person name="Kyrpides N."/>
            <person name="Mavromatis K."/>
            <person name="Pagani I."/>
            <person name="Ivanova N."/>
            <person name="Teshima H."/>
            <person name="Brettin T."/>
            <person name="Detter J.C."/>
            <person name="Han C."/>
            <person name="Tapia R."/>
            <person name="Land M."/>
            <person name="Hauser L."/>
            <person name="Markowitz V."/>
            <person name="Cheng J.-F."/>
            <person name="Hugenholtz P."/>
            <person name="Woyke T."/>
            <person name="Wu D."/>
            <person name="Spring S."/>
            <person name="Pukall R."/>
            <person name="Steenblock K."/>
            <person name="Schneider S."/>
            <person name="Klenk H.-P."/>
            <person name="Eisen J.A."/>
        </authorList>
    </citation>
    <scope>NUCLEOTIDE SEQUENCE [LARGE SCALE GENOMIC DNA]</scope>
    <source>
        <strain evidence="2">DSM 15567 / CIP 107919 / 50-1 BON</strain>
    </source>
</reference>
<accession>F4A0X1</accession>
<dbReference type="STRING" id="697281.Mahau_2927"/>
<protein>
    <submittedName>
        <fullName evidence="1">Uncharacterized protein</fullName>
    </submittedName>
</protein>
<dbReference type="EMBL" id="CP002360">
    <property type="protein sequence ID" value="AEE98048.1"/>
    <property type="molecule type" value="Genomic_DNA"/>
</dbReference>
<evidence type="ECO:0000313" key="2">
    <source>
        <dbReference type="Proteomes" id="UP000008457"/>
    </source>
</evidence>
<reference evidence="1 2" key="2">
    <citation type="journal article" date="2011" name="Stand. Genomic Sci.">
        <title>Complete genome sequence of Mahella australiensis type strain (50-1 BON).</title>
        <authorList>
            <person name="Sikorski J."/>
            <person name="Teshima H."/>
            <person name="Nolan M."/>
            <person name="Lucas S."/>
            <person name="Hammon N."/>
            <person name="Deshpande S."/>
            <person name="Cheng J.F."/>
            <person name="Pitluck S."/>
            <person name="Liolios K."/>
            <person name="Pagani I."/>
            <person name="Ivanova N."/>
            <person name="Huntemann M."/>
            <person name="Mavromatis K."/>
            <person name="Ovchinikova G."/>
            <person name="Pati A."/>
            <person name="Tapia R."/>
            <person name="Han C."/>
            <person name="Goodwin L."/>
            <person name="Chen A."/>
            <person name="Palaniappan K."/>
            <person name="Land M."/>
            <person name="Hauser L."/>
            <person name="Ngatchou-Djao O.D."/>
            <person name="Rohde M."/>
            <person name="Pukall R."/>
            <person name="Spring S."/>
            <person name="Abt B."/>
            <person name="Goker M."/>
            <person name="Detter J.C."/>
            <person name="Woyke T."/>
            <person name="Bristow J."/>
            <person name="Markowitz V."/>
            <person name="Hugenholtz P."/>
            <person name="Eisen J.A."/>
            <person name="Kyrpides N.C."/>
            <person name="Klenk H.P."/>
            <person name="Lapidus A."/>
        </authorList>
    </citation>
    <scope>NUCLEOTIDE SEQUENCE [LARGE SCALE GENOMIC DNA]</scope>
    <source>
        <strain evidence="2">DSM 15567 / CIP 107919 / 50-1 BON</strain>
    </source>
</reference>
<dbReference type="Proteomes" id="UP000008457">
    <property type="component" value="Chromosome"/>
</dbReference>
<dbReference type="eggNOG" id="ENOG502Z9J6">
    <property type="taxonomic scope" value="Bacteria"/>
</dbReference>
<name>F4A0X1_MAHA5</name>
<dbReference type="AlphaFoldDB" id="F4A0X1"/>
<evidence type="ECO:0000313" key="1">
    <source>
        <dbReference type="EMBL" id="AEE98048.1"/>
    </source>
</evidence>
<sequence>MSDEIQEVSVVTVDIMPRNIGAEIAKAVQMRDALDMLFEQLLEPKVDYDRIPGTDKPTLLKPGAEILCRVFKLAQGKADILDRNEDFEKGIFSYVVGMPLIHIESGAQVAYGIGSANSYERKYRYRKDSKGNTVENADPADLQNTLIKMANKRAFIDAVLKATAASRKFTQDMEDLTGGIETASSKQVDLIKKLFGKVTEDDMLTEISQICGREITDLKDVLRSEASLVIDAKKPKPAAATAKNDGSGHACSECGATITAAEDRYSNSTFGKPLCRACQAKAKAAAS</sequence>
<dbReference type="OrthoDB" id="423960at2"/>
<gene>
    <name evidence="1" type="ordered locus">Mahau_2927</name>
</gene>
<organism evidence="1 2">
    <name type="scientific">Mahella australiensis (strain DSM 15567 / CIP 107919 / 50-1 BON)</name>
    <dbReference type="NCBI Taxonomy" id="697281"/>
    <lineage>
        <taxon>Bacteria</taxon>
        <taxon>Bacillati</taxon>
        <taxon>Bacillota</taxon>
        <taxon>Clostridia</taxon>
        <taxon>Thermoanaerobacterales</taxon>
        <taxon>Thermoanaerobacterales Family IV. Incertae Sedis</taxon>
        <taxon>Mahella</taxon>
    </lineage>
</organism>